<comment type="caution">
    <text evidence="7">The sequence shown here is derived from an EMBL/GenBank/DDBJ whole genome shotgun (WGS) entry which is preliminary data.</text>
</comment>
<keyword evidence="8" id="KW-1185">Reference proteome</keyword>
<dbReference type="Pfam" id="PF00990">
    <property type="entry name" value="GGDEF"/>
    <property type="match status" value="1"/>
</dbReference>
<dbReference type="AlphaFoldDB" id="A0A0J8GSF8"/>
<keyword evidence="3" id="KW-0238">DNA-binding</keyword>
<dbReference type="PROSITE" id="PS50887">
    <property type="entry name" value="GGDEF"/>
    <property type="match status" value="1"/>
</dbReference>
<dbReference type="InterPro" id="IPR000160">
    <property type="entry name" value="GGDEF_dom"/>
</dbReference>
<comment type="catalytic activity">
    <reaction evidence="5">
        <text>2 GTP = 3',3'-c-di-GMP + 2 diphosphate</text>
        <dbReference type="Rhea" id="RHEA:24898"/>
        <dbReference type="ChEBI" id="CHEBI:33019"/>
        <dbReference type="ChEBI" id="CHEBI:37565"/>
        <dbReference type="ChEBI" id="CHEBI:58805"/>
        <dbReference type="EC" id="2.7.7.65"/>
    </reaction>
</comment>
<evidence type="ECO:0000256" key="4">
    <source>
        <dbReference type="ARBA" id="ARBA00023163"/>
    </source>
</evidence>
<evidence type="ECO:0000259" key="6">
    <source>
        <dbReference type="PROSITE" id="PS50887"/>
    </source>
</evidence>
<dbReference type="GO" id="GO:0052621">
    <property type="term" value="F:diguanylate cyclase activity"/>
    <property type="evidence" value="ECO:0007669"/>
    <property type="project" value="UniProtKB-EC"/>
</dbReference>
<dbReference type="Gene3D" id="3.40.50.2300">
    <property type="match status" value="2"/>
</dbReference>
<dbReference type="CDD" id="cd01949">
    <property type="entry name" value="GGDEF"/>
    <property type="match status" value="1"/>
</dbReference>
<dbReference type="InterPro" id="IPR050469">
    <property type="entry name" value="Diguanylate_Cyclase"/>
</dbReference>
<protein>
    <recommendedName>
        <fullName evidence="1">diguanylate cyclase</fullName>
        <ecNumber evidence="1">2.7.7.65</ecNumber>
    </recommendedName>
</protein>
<dbReference type="SUPFAM" id="SSF55073">
    <property type="entry name" value="Nucleotide cyclase"/>
    <property type="match status" value="1"/>
</dbReference>
<evidence type="ECO:0000256" key="5">
    <source>
        <dbReference type="ARBA" id="ARBA00034247"/>
    </source>
</evidence>
<accession>A0A0J8GSF8</accession>
<keyword evidence="4" id="KW-0804">Transcription</keyword>
<dbReference type="PANTHER" id="PTHR45138:SF9">
    <property type="entry name" value="DIGUANYLATE CYCLASE DGCM-RELATED"/>
    <property type="match status" value="1"/>
</dbReference>
<gene>
    <name evidence="7" type="ORF">XM47_18620</name>
</gene>
<dbReference type="InterPro" id="IPR043128">
    <property type="entry name" value="Rev_trsase/Diguanyl_cyclase"/>
</dbReference>
<sequence>MPVSVFAITLKLERAIWLTYWQIMKNKSTKTIALLLTELTRNNNCRIFAELKKEATKQKVNLITFEGRTLQSKSYADKQRNFAYQLINKARVDHIITTSAAVPDSLTSKQFDNFFNGKTEQLIINYYLKRPKQHSIRVNNSTGSAQLVEHLVNHHKYEKFIVIRGPVRDANANQRFATTISSLEKYNITPVELQATWDSQASIQVIKNIIKDYPDYQAVIFPNDETAIAALDYINNFKPEFKGRFAIVGFDNSENAKNISPQLTTVDHPHAAMAQKALELINTQPSEYVDAIFNTTAVFRGSCGCHGHIEDTCPTQRLFTGNYNIEENIQALSHDEYFEKLSIALSERDILSCSICLYQSEPFKLEATTEVPQVSKLAFQYYNGTRQTEYENQAFDTALILPDDVYQQKQPQCLLVKNLFYNDAHFGYVVFDLCQGRIQDIEDLIVNISTTLNIIYLFEKMQSALKENERLVASLAKDNTNLKAISATDEMTELLNRRGFYQAICQRIENTELTEFSLIYADMDKLKYVNDTFGHQAGDLAIEKMANVLKSVFRATDIICRIGGDEFVICAFIADENIVQQMTQRVNSELAKLTDLEFKISMSFGIYLCKLSEDFDLENAIKQADKKLYQQKQLKKHGLIL</sequence>
<dbReference type="PATRIC" id="fig|1513271.3.peg.3820"/>
<evidence type="ECO:0000256" key="2">
    <source>
        <dbReference type="ARBA" id="ARBA00023015"/>
    </source>
</evidence>
<dbReference type="InterPro" id="IPR046335">
    <property type="entry name" value="LacI/GalR-like_sensor"/>
</dbReference>
<evidence type="ECO:0000313" key="8">
    <source>
        <dbReference type="Proteomes" id="UP000037600"/>
    </source>
</evidence>
<dbReference type="PANTHER" id="PTHR45138">
    <property type="entry name" value="REGULATORY COMPONENTS OF SENSORY TRANSDUCTION SYSTEM"/>
    <property type="match status" value="1"/>
</dbReference>
<dbReference type="EC" id="2.7.7.65" evidence="1"/>
<dbReference type="CDD" id="cd06267">
    <property type="entry name" value="PBP1_LacI_sugar_binding-like"/>
    <property type="match status" value="1"/>
</dbReference>
<dbReference type="InterPro" id="IPR028082">
    <property type="entry name" value="Peripla_BP_I"/>
</dbReference>
<name>A0A0J8GSF8_9ALTE</name>
<organism evidence="7 8">
    <name type="scientific">Catenovulum maritimum</name>
    <dbReference type="NCBI Taxonomy" id="1513271"/>
    <lineage>
        <taxon>Bacteria</taxon>
        <taxon>Pseudomonadati</taxon>
        <taxon>Pseudomonadota</taxon>
        <taxon>Gammaproteobacteria</taxon>
        <taxon>Alteromonadales</taxon>
        <taxon>Alteromonadaceae</taxon>
        <taxon>Catenovulum</taxon>
    </lineage>
</organism>
<reference evidence="7 8" key="1">
    <citation type="submission" date="2015-04" db="EMBL/GenBank/DDBJ databases">
        <title>Draft Genome Sequence of the Novel Agar-Digesting Marine Bacterium Q1.</title>
        <authorList>
            <person name="Li Y."/>
            <person name="Li D."/>
            <person name="Chen G."/>
            <person name="Du Z."/>
        </authorList>
    </citation>
    <scope>NUCLEOTIDE SEQUENCE [LARGE SCALE GENOMIC DNA]</scope>
    <source>
        <strain evidence="7 8">Q1</strain>
    </source>
</reference>
<feature type="domain" description="GGDEF" evidence="6">
    <location>
        <begin position="514"/>
        <end position="641"/>
    </location>
</feature>
<proteinExistence type="predicted"/>
<dbReference type="Proteomes" id="UP000037600">
    <property type="component" value="Unassembled WGS sequence"/>
</dbReference>
<evidence type="ECO:0000313" key="7">
    <source>
        <dbReference type="EMBL" id="KMT63643.1"/>
    </source>
</evidence>
<evidence type="ECO:0000256" key="3">
    <source>
        <dbReference type="ARBA" id="ARBA00023125"/>
    </source>
</evidence>
<dbReference type="GO" id="GO:0003677">
    <property type="term" value="F:DNA binding"/>
    <property type="evidence" value="ECO:0007669"/>
    <property type="project" value="UniProtKB-KW"/>
</dbReference>
<dbReference type="InterPro" id="IPR029787">
    <property type="entry name" value="Nucleotide_cyclase"/>
</dbReference>
<evidence type="ECO:0000256" key="1">
    <source>
        <dbReference type="ARBA" id="ARBA00012528"/>
    </source>
</evidence>
<dbReference type="NCBIfam" id="TIGR00254">
    <property type="entry name" value="GGDEF"/>
    <property type="match status" value="1"/>
</dbReference>
<dbReference type="SUPFAM" id="SSF53822">
    <property type="entry name" value="Periplasmic binding protein-like I"/>
    <property type="match status" value="1"/>
</dbReference>
<keyword evidence="2" id="KW-0805">Transcription regulation</keyword>
<dbReference type="Pfam" id="PF13377">
    <property type="entry name" value="Peripla_BP_3"/>
    <property type="match status" value="1"/>
</dbReference>
<dbReference type="EMBL" id="LAZL01000055">
    <property type="protein sequence ID" value="KMT63643.1"/>
    <property type="molecule type" value="Genomic_DNA"/>
</dbReference>
<dbReference type="Gene3D" id="3.30.70.270">
    <property type="match status" value="1"/>
</dbReference>
<dbReference type="SMART" id="SM00267">
    <property type="entry name" value="GGDEF"/>
    <property type="match status" value="1"/>
</dbReference>
<dbReference type="STRING" id="1513271.XM47_18620"/>